<dbReference type="EMBL" id="QREH01000001">
    <property type="protein sequence ID" value="REE05072.1"/>
    <property type="molecule type" value="Genomic_DNA"/>
</dbReference>
<dbReference type="AlphaFoldDB" id="A0A3D9LFY6"/>
<dbReference type="Proteomes" id="UP000256727">
    <property type="component" value="Unassembled WGS sequence"/>
</dbReference>
<dbReference type="RefSeq" id="WP_115932911.1">
    <property type="nucleotide sequence ID" value="NZ_QREH01000001.1"/>
</dbReference>
<gene>
    <name evidence="1" type="ORF">C8E99_2931</name>
</gene>
<organism evidence="1 2">
    <name type="scientific">Citricoccus muralis</name>
    <dbReference type="NCBI Taxonomy" id="169134"/>
    <lineage>
        <taxon>Bacteria</taxon>
        <taxon>Bacillati</taxon>
        <taxon>Actinomycetota</taxon>
        <taxon>Actinomycetes</taxon>
        <taxon>Micrococcales</taxon>
        <taxon>Micrococcaceae</taxon>
        <taxon>Citricoccus</taxon>
    </lineage>
</organism>
<sequence length="102" mass="11272">MPSFRARLQIGDLLPGHSPEEVMDRAETALAATHNVEAKDLEVVARVPRIVLRFTVPDSTWDSENRAALAAAGRMREGVRDVATTGRLDVLRRDRGRWAPVG</sequence>
<proteinExistence type="predicted"/>
<accession>A0A3D9LFY6</accession>
<name>A0A3D9LFY6_9MICC</name>
<reference evidence="1 2" key="1">
    <citation type="submission" date="2018-07" db="EMBL/GenBank/DDBJ databases">
        <title>Sequencing the genomes of 1000 actinobacteria strains.</title>
        <authorList>
            <person name="Klenk H.-P."/>
        </authorList>
    </citation>
    <scope>NUCLEOTIDE SEQUENCE [LARGE SCALE GENOMIC DNA]</scope>
    <source>
        <strain evidence="1 2">DSM 14442</strain>
    </source>
</reference>
<evidence type="ECO:0000313" key="2">
    <source>
        <dbReference type="Proteomes" id="UP000256727"/>
    </source>
</evidence>
<protein>
    <submittedName>
        <fullName evidence="1">Uncharacterized protein</fullName>
    </submittedName>
</protein>
<dbReference type="OrthoDB" id="5149446at2"/>
<keyword evidence="2" id="KW-1185">Reference proteome</keyword>
<evidence type="ECO:0000313" key="1">
    <source>
        <dbReference type="EMBL" id="REE05072.1"/>
    </source>
</evidence>
<comment type="caution">
    <text evidence="1">The sequence shown here is derived from an EMBL/GenBank/DDBJ whole genome shotgun (WGS) entry which is preliminary data.</text>
</comment>